<feature type="domain" description="Insertion element IS402-like" evidence="1">
    <location>
        <begin position="9"/>
        <end position="85"/>
    </location>
</feature>
<dbReference type="Proteomes" id="UP000228503">
    <property type="component" value="Unassembled WGS sequence"/>
</dbReference>
<sequence>MRKTYPTDLTDQEWELIKAFVASKYQEGKSGREPTVNKRDVVNAIFYVLQSGCSWRMLPHDFPQWESVYWYFKQWKENGITKKLHDFLREQVRKKVGKKPDPTVGIADSQS</sequence>
<proteinExistence type="predicted"/>
<evidence type="ECO:0000313" key="3">
    <source>
        <dbReference type="Proteomes" id="UP000228503"/>
    </source>
</evidence>
<organism evidence="2 3">
    <name type="scientific">Candidatus Roizmanbacteria bacterium CG_4_10_14_0_2_um_filter_39_13</name>
    <dbReference type="NCBI Taxonomy" id="1974825"/>
    <lineage>
        <taxon>Bacteria</taxon>
        <taxon>Candidatus Roizmaniibacteriota</taxon>
    </lineage>
</organism>
<dbReference type="Pfam" id="PF13340">
    <property type="entry name" value="DUF4096"/>
    <property type="match status" value="1"/>
</dbReference>
<reference evidence="3" key="1">
    <citation type="submission" date="2017-09" db="EMBL/GenBank/DDBJ databases">
        <title>Depth-based differentiation of microbial function through sediment-hosted aquifers and enrichment of novel symbionts in the deep terrestrial subsurface.</title>
        <authorList>
            <person name="Probst A.J."/>
            <person name="Ladd B."/>
            <person name="Jarett J.K."/>
            <person name="Geller-Mcgrath D.E."/>
            <person name="Sieber C.M.K."/>
            <person name="Emerson J.B."/>
            <person name="Anantharaman K."/>
            <person name="Thomas B.C."/>
            <person name="Malmstrom R."/>
            <person name="Stieglmeier M."/>
            <person name="Klingl A."/>
            <person name="Woyke T."/>
            <person name="Ryan C.M."/>
            <person name="Banfield J.F."/>
        </authorList>
    </citation>
    <scope>NUCLEOTIDE SEQUENCE [LARGE SCALE GENOMIC DNA]</scope>
</reference>
<protein>
    <recommendedName>
        <fullName evidence="1">Insertion element IS402-like domain-containing protein</fullName>
    </recommendedName>
</protein>
<dbReference type="EMBL" id="PFOB01000048">
    <property type="protein sequence ID" value="PIZ62661.1"/>
    <property type="molecule type" value="Genomic_DNA"/>
</dbReference>
<dbReference type="AlphaFoldDB" id="A0A2M7TXW3"/>
<gene>
    <name evidence="2" type="ORF">COY16_03665</name>
</gene>
<evidence type="ECO:0000259" key="1">
    <source>
        <dbReference type="Pfam" id="PF13340"/>
    </source>
</evidence>
<dbReference type="PANTHER" id="PTHR30007:SF0">
    <property type="entry name" value="TRANSPOSASE"/>
    <property type="match status" value="1"/>
</dbReference>
<dbReference type="InterPro" id="IPR025161">
    <property type="entry name" value="IS402-like_dom"/>
</dbReference>
<dbReference type="PANTHER" id="PTHR30007">
    <property type="entry name" value="PHP DOMAIN PROTEIN"/>
    <property type="match status" value="1"/>
</dbReference>
<name>A0A2M7TXW3_9BACT</name>
<accession>A0A2M7TXW3</accession>
<feature type="non-terminal residue" evidence="2">
    <location>
        <position position="111"/>
    </location>
</feature>
<comment type="caution">
    <text evidence="2">The sequence shown here is derived from an EMBL/GenBank/DDBJ whole genome shotgun (WGS) entry which is preliminary data.</text>
</comment>
<evidence type="ECO:0000313" key="2">
    <source>
        <dbReference type="EMBL" id="PIZ62661.1"/>
    </source>
</evidence>